<dbReference type="Gene3D" id="3.40.630.10">
    <property type="entry name" value="Zn peptidases"/>
    <property type="match status" value="1"/>
</dbReference>
<dbReference type="SUPFAM" id="SSF55031">
    <property type="entry name" value="Bacterial exopeptidase dimerisation domain"/>
    <property type="match status" value="1"/>
</dbReference>
<sequence length="385" mass="42543">MQTYLDKLPSFVDAIESIKETIIANIVFIGQVPSPTFKEKRRTSVFMDRLAESGVDECSTDGYRNPIGIIRGTSETKPPIFVVAHLDTPFDADIDHNFTIKENSIKGAGILDNSVGVAVLVSLPEIFRKLNLRFKSDIVLAGVIQSMGNGNLRGIRHLLRTWDTPIRGAVCVEGVDLGRINYYSYGMIRGEIDCNIPAATEWEHQFKPNAILILNEVINQILKLRLPQRPRSRVVIGKISGGFKHGIIAYDAKLGFEIQSDSDKMVRAIHNDIKDIVYGIGHESGVALNIKTISNLRTSKLKYNHPLVKSAMAIMEKLDIQPVNDPSESELSIFLSNNIPALTLGITNGENYHLENASMEIEAMFKGIAQLIGVIMAIDSGVCDE</sequence>
<dbReference type="SUPFAM" id="SSF53187">
    <property type="entry name" value="Zn-dependent exopeptidases"/>
    <property type="match status" value="1"/>
</dbReference>
<gene>
    <name evidence="5" type="ORF">H8E80_06440</name>
</gene>
<dbReference type="InterPro" id="IPR007484">
    <property type="entry name" value="Peptidase_M28"/>
</dbReference>
<dbReference type="PANTHER" id="PTHR43808">
    <property type="entry name" value="ACETYLORNITHINE DEACETYLASE"/>
    <property type="match status" value="1"/>
</dbReference>
<evidence type="ECO:0000313" key="5">
    <source>
        <dbReference type="EMBL" id="MBC8199667.1"/>
    </source>
</evidence>
<dbReference type="Pfam" id="PF07687">
    <property type="entry name" value="M20_dimer"/>
    <property type="match status" value="1"/>
</dbReference>
<reference evidence="5 6" key="1">
    <citation type="submission" date="2020-08" db="EMBL/GenBank/DDBJ databases">
        <title>Bridging the membrane lipid divide: bacteria of the FCB group superphylum have the potential to synthesize archaeal ether lipids.</title>
        <authorList>
            <person name="Villanueva L."/>
            <person name="Von Meijenfeldt F.A.B."/>
            <person name="Westbye A.B."/>
            <person name="Yadav S."/>
            <person name="Hopmans E.C."/>
            <person name="Dutilh B.E."/>
            <person name="Sinninghe Damste J.S."/>
        </authorList>
    </citation>
    <scope>NUCLEOTIDE SEQUENCE [LARGE SCALE GENOMIC DNA]</scope>
    <source>
        <strain evidence="5">NIOZ-UU82</strain>
    </source>
</reference>
<evidence type="ECO:0000259" key="3">
    <source>
        <dbReference type="Pfam" id="PF04389"/>
    </source>
</evidence>
<protein>
    <submittedName>
        <fullName evidence="5">M20/M25/M40 family metallo-hydrolase</fullName>
    </submittedName>
</protein>
<dbReference type="PANTHER" id="PTHR43808:SF17">
    <property type="entry name" value="PEPTIDASE M20"/>
    <property type="match status" value="1"/>
</dbReference>
<organism evidence="5 6">
    <name type="scientific">Candidatus Desulfaltia bathyphila</name>
    <dbReference type="NCBI Taxonomy" id="2841697"/>
    <lineage>
        <taxon>Bacteria</taxon>
        <taxon>Pseudomonadati</taxon>
        <taxon>Thermodesulfobacteriota</taxon>
        <taxon>Desulfobacteria</taxon>
        <taxon>Desulfobacterales</taxon>
        <taxon>Desulfobacterales incertae sedis</taxon>
        <taxon>Candidatus Desulfaltia</taxon>
    </lineage>
</organism>
<feature type="domain" description="Peptidase M28" evidence="3">
    <location>
        <begin position="67"/>
        <end position="141"/>
    </location>
</feature>
<dbReference type="InterPro" id="IPR050072">
    <property type="entry name" value="Peptidase_M20A"/>
</dbReference>
<dbReference type="InterPro" id="IPR036264">
    <property type="entry name" value="Bact_exopeptidase_dim_dom"/>
</dbReference>
<comment type="caution">
    <text evidence="5">The sequence shown here is derived from an EMBL/GenBank/DDBJ whole genome shotgun (WGS) entry which is preliminary data.</text>
</comment>
<evidence type="ECO:0000256" key="2">
    <source>
        <dbReference type="ARBA" id="ARBA00022801"/>
    </source>
</evidence>
<evidence type="ECO:0000259" key="4">
    <source>
        <dbReference type="Pfam" id="PF07687"/>
    </source>
</evidence>
<evidence type="ECO:0000313" key="6">
    <source>
        <dbReference type="Proteomes" id="UP000603545"/>
    </source>
</evidence>
<dbReference type="GO" id="GO:0016787">
    <property type="term" value="F:hydrolase activity"/>
    <property type="evidence" value="ECO:0007669"/>
    <property type="project" value="UniProtKB-KW"/>
</dbReference>
<accession>A0A8J6N800</accession>
<dbReference type="Proteomes" id="UP000603545">
    <property type="component" value="Unassembled WGS sequence"/>
</dbReference>
<feature type="domain" description="Peptidase M20 dimerisation" evidence="4">
    <location>
        <begin position="203"/>
        <end position="277"/>
    </location>
</feature>
<name>A0A8J6N800_9BACT</name>
<dbReference type="Pfam" id="PF04389">
    <property type="entry name" value="Peptidase_M28"/>
    <property type="match status" value="1"/>
</dbReference>
<dbReference type="InterPro" id="IPR011650">
    <property type="entry name" value="Peptidase_M20_dimer"/>
</dbReference>
<proteinExistence type="predicted"/>
<dbReference type="EMBL" id="JACNLL010000060">
    <property type="protein sequence ID" value="MBC8199667.1"/>
    <property type="molecule type" value="Genomic_DNA"/>
</dbReference>
<keyword evidence="1" id="KW-0479">Metal-binding</keyword>
<evidence type="ECO:0000256" key="1">
    <source>
        <dbReference type="ARBA" id="ARBA00022723"/>
    </source>
</evidence>
<keyword evidence="2" id="KW-0378">Hydrolase</keyword>
<dbReference type="AlphaFoldDB" id="A0A8J6N800"/>
<dbReference type="Gene3D" id="3.30.70.360">
    <property type="match status" value="1"/>
</dbReference>